<evidence type="ECO:0000256" key="9">
    <source>
        <dbReference type="SAM" id="MobiDB-lite"/>
    </source>
</evidence>
<feature type="region of interest" description="Disordered" evidence="9">
    <location>
        <begin position="99"/>
        <end position="120"/>
    </location>
</feature>
<evidence type="ECO:0000256" key="5">
    <source>
        <dbReference type="ARBA" id="ARBA00022692"/>
    </source>
</evidence>
<dbReference type="InterPro" id="IPR040458">
    <property type="entry name" value="Vid27"/>
</dbReference>
<gene>
    <name evidence="12" type="ORF">DEO72_LG11g3551</name>
</gene>
<reference evidence="12 13" key="1">
    <citation type="submission" date="2019-04" db="EMBL/GenBank/DDBJ databases">
        <title>An improved genome assembly and genetic linkage map for asparagus bean, Vigna unguiculata ssp. sesquipedialis.</title>
        <authorList>
            <person name="Xia Q."/>
            <person name="Zhang R."/>
            <person name="Dong Y."/>
        </authorList>
    </citation>
    <scope>NUCLEOTIDE SEQUENCE [LARGE SCALE GENOMIC DNA]</scope>
    <source>
        <tissue evidence="12">Leaf</tissue>
    </source>
</reference>
<dbReference type="Gene3D" id="2.130.10.10">
    <property type="entry name" value="YVTN repeat-like/Quinoprotein amine dehydrogenase"/>
    <property type="match status" value="1"/>
</dbReference>
<feature type="domain" description="Vacuolar import/degradation Vid27 C-terminal" evidence="10">
    <location>
        <begin position="256"/>
        <end position="573"/>
    </location>
</feature>
<evidence type="ECO:0000256" key="1">
    <source>
        <dbReference type="ARBA" id="ARBA00004229"/>
    </source>
</evidence>
<evidence type="ECO:0000256" key="3">
    <source>
        <dbReference type="ARBA" id="ARBA00022528"/>
    </source>
</evidence>
<dbReference type="Pfam" id="PF23581">
    <property type="entry name" value="DUF7135"/>
    <property type="match status" value="1"/>
</dbReference>
<evidence type="ECO:0000256" key="7">
    <source>
        <dbReference type="ARBA" id="ARBA00023078"/>
    </source>
</evidence>
<feature type="compositionally biased region" description="Basic and acidic residues" evidence="9">
    <location>
        <begin position="1"/>
        <end position="10"/>
    </location>
</feature>
<dbReference type="InterPro" id="IPR022796">
    <property type="entry name" value="Chloroa_b-bind"/>
</dbReference>
<dbReference type="InterPro" id="IPR015943">
    <property type="entry name" value="WD40/YVTN_repeat-like_dom_sf"/>
</dbReference>
<dbReference type="AlphaFoldDB" id="A0A4D6NUZ2"/>
<dbReference type="EMBL" id="CP039355">
    <property type="protein sequence ID" value="QCE16534.1"/>
    <property type="molecule type" value="Genomic_DNA"/>
</dbReference>
<evidence type="ECO:0000256" key="4">
    <source>
        <dbReference type="ARBA" id="ARBA00022640"/>
    </source>
</evidence>
<evidence type="ECO:0000259" key="10">
    <source>
        <dbReference type="Pfam" id="PF08553"/>
    </source>
</evidence>
<keyword evidence="13" id="KW-1185">Reference proteome</keyword>
<accession>A0A4D6NUZ2</accession>
<organism evidence="12 13">
    <name type="scientific">Vigna unguiculata</name>
    <name type="common">Cowpea</name>
    <dbReference type="NCBI Taxonomy" id="3917"/>
    <lineage>
        <taxon>Eukaryota</taxon>
        <taxon>Viridiplantae</taxon>
        <taxon>Streptophyta</taxon>
        <taxon>Embryophyta</taxon>
        <taxon>Tracheophyta</taxon>
        <taxon>Spermatophyta</taxon>
        <taxon>Magnoliopsida</taxon>
        <taxon>eudicotyledons</taxon>
        <taxon>Gunneridae</taxon>
        <taxon>Pentapetalae</taxon>
        <taxon>rosids</taxon>
        <taxon>fabids</taxon>
        <taxon>Fabales</taxon>
        <taxon>Fabaceae</taxon>
        <taxon>Papilionoideae</taxon>
        <taxon>50 kb inversion clade</taxon>
        <taxon>NPAAA clade</taxon>
        <taxon>indigoferoid/millettioid clade</taxon>
        <taxon>Phaseoleae</taxon>
        <taxon>Vigna</taxon>
    </lineage>
</organism>
<dbReference type="GO" id="GO:0016020">
    <property type="term" value="C:membrane"/>
    <property type="evidence" value="ECO:0007669"/>
    <property type="project" value="UniProtKB-SubCell"/>
</dbReference>
<dbReference type="PANTHER" id="PTHR31913">
    <property type="entry name" value="VACUOLAR IMPORT AND DEGRADATION PROTEIN 27"/>
    <property type="match status" value="1"/>
</dbReference>
<dbReference type="SUPFAM" id="SSF101908">
    <property type="entry name" value="Putative isomerase YbhE"/>
    <property type="match status" value="1"/>
</dbReference>
<sequence>MGSSHSREDLLESSDSEQEEEETYEDAAGGSSERPPKTLSTSSIDDVEAKLKALKLKYSSSSTPAVKNAVKLYLHVGGNTPKAKWVISDKLTTYSFVKTHSNTGTDDESDDTDDDESNREQPFWVMKVGSRIRAKVDPEMGLKSFPDQRRVDFVARGVWAMKFFTLQDQIDFIDSFQNCLFENTHGVEATEANKLKIYGKDFMVWAKPEAADDSMWEDAEETFSKSATPVRANQDLKEEFEEASNGGIQSIALGALDNSFLVSDNGIQVVKNFAHGIHGKGAFVNFSDGYKNGGGDSSSYSTPKKTLLMKAETNMLLMSPMGGGKLHSTGLHQLDIETGKVVSEWMFGKDGTEITMRDITNDCKGAQLDPSGSTFLGLDDNRLCRWDMRDRNGMVQNLADSNAPVLNWAQGHQFSRGTNFQCFATTGDGSIVVGSLDGKIRLYSVNTMRQAKTAFPGLGSPVTHVDVTFDGKWIVGTTDTYLILICTLFTDKDGRTKTGFSGRMGNKIAAPRLLKLTPLDSHLAGANNKFRNAQFSWVTENGKQERHIVATVGKFSVIWNFQQVKDGSHECYRNQQGLKSCYCYKIVLRDDSIVESRFMHDRFAVSDSPEAPLVIATPMKWAPCNFFTFKSITCINVVVVNVTNLRTGTESDNQKTMVAVAVGRGLPIQTRSLFNSKSIYRASPAGRVSWLGHSAAATPRHRKTCVAAQQRPTWLPGLDPPPYLDGTLAGDFGFDPLGLGEDPDTLRWYVQAELVHSRFAMLGVLGILVTDLLRVTGVSKIPVWFEAGAVKYDLANTQTLFIVQLLLMGFAETKRYMDFVSPGSQAKEGSFFGLEASLEGLEPGYPGGPLLNPLGLAKDIKNAHDSKLKEIKNGRLAMVAMVGFFVQASVTHVGPIENLVEHLSNPWHKTIIQTIANSSS</sequence>
<dbReference type="PANTHER" id="PTHR31913:SF0">
    <property type="entry name" value="VACUOLAR IMPORT AND DEGRADATION PROTEIN 27"/>
    <property type="match status" value="1"/>
</dbReference>
<keyword evidence="4" id="KW-0934">Plastid</keyword>
<dbReference type="Proteomes" id="UP000501690">
    <property type="component" value="Linkage Group LG11"/>
</dbReference>
<keyword evidence="5" id="KW-0812">Transmembrane</keyword>
<dbReference type="InterPro" id="IPR013863">
    <property type="entry name" value="VID27_C"/>
</dbReference>
<keyword evidence="3" id="KW-0150">Chloroplast</keyword>
<keyword evidence="6" id="KW-1133">Transmembrane helix</keyword>
<evidence type="ECO:0000256" key="2">
    <source>
        <dbReference type="ARBA" id="ARBA00004370"/>
    </source>
</evidence>
<feature type="compositionally biased region" description="Acidic residues" evidence="9">
    <location>
        <begin position="105"/>
        <end position="117"/>
    </location>
</feature>
<protein>
    <submittedName>
        <fullName evidence="12">Light-harvesting complex I chlorophyll a/b binding protein 5</fullName>
    </submittedName>
</protein>
<dbReference type="Pfam" id="PF08553">
    <property type="entry name" value="VID27"/>
    <property type="match status" value="1"/>
</dbReference>
<dbReference type="SUPFAM" id="SSF103511">
    <property type="entry name" value="Chlorophyll a-b binding protein"/>
    <property type="match status" value="1"/>
</dbReference>
<feature type="compositionally biased region" description="Acidic residues" evidence="9">
    <location>
        <begin position="11"/>
        <end position="25"/>
    </location>
</feature>
<evidence type="ECO:0000256" key="8">
    <source>
        <dbReference type="ARBA" id="ARBA00023136"/>
    </source>
</evidence>
<evidence type="ECO:0000259" key="11">
    <source>
        <dbReference type="Pfam" id="PF23581"/>
    </source>
</evidence>
<proteinExistence type="predicted"/>
<evidence type="ECO:0000313" key="12">
    <source>
        <dbReference type="EMBL" id="QCE16534.1"/>
    </source>
</evidence>
<evidence type="ECO:0000256" key="6">
    <source>
        <dbReference type="ARBA" id="ARBA00022989"/>
    </source>
</evidence>
<keyword evidence="8" id="KW-0472">Membrane</keyword>
<dbReference type="GO" id="GO:0009507">
    <property type="term" value="C:chloroplast"/>
    <property type="evidence" value="ECO:0007669"/>
    <property type="project" value="UniProtKB-SubCell"/>
</dbReference>
<name>A0A4D6NUZ2_VIGUN</name>
<dbReference type="GO" id="GO:0005634">
    <property type="term" value="C:nucleus"/>
    <property type="evidence" value="ECO:0007669"/>
    <property type="project" value="TreeGrafter"/>
</dbReference>
<dbReference type="FunFam" id="1.10.3460.10:FF:000010">
    <property type="entry name" value="Chlorophyll a-b binding protein, chloroplastic"/>
    <property type="match status" value="1"/>
</dbReference>
<dbReference type="Pfam" id="PF00504">
    <property type="entry name" value="Chloroa_b-bind"/>
    <property type="match status" value="1"/>
</dbReference>
<evidence type="ECO:0000313" key="13">
    <source>
        <dbReference type="Proteomes" id="UP000501690"/>
    </source>
</evidence>
<feature type="region of interest" description="Disordered" evidence="9">
    <location>
        <begin position="1"/>
        <end position="44"/>
    </location>
</feature>
<dbReference type="FunFam" id="2.130.10.10:FF:000663">
    <property type="entry name" value="Vacuolar import/degradation Vid27-related protein"/>
    <property type="match status" value="1"/>
</dbReference>
<feature type="domain" description="DUF7135" evidence="11">
    <location>
        <begin position="32"/>
        <end position="199"/>
    </location>
</feature>
<keyword evidence="7" id="KW-0793">Thylakoid</keyword>
<dbReference type="Gene3D" id="1.10.3460.10">
    <property type="entry name" value="Chlorophyll a/b binding protein domain"/>
    <property type="match status" value="1"/>
</dbReference>
<comment type="subcellular location">
    <subcellularLocation>
        <location evidence="2">Membrane</location>
    </subcellularLocation>
    <subcellularLocation>
        <location evidence="1">Plastid</location>
        <location evidence="1">Chloroplast</location>
    </subcellularLocation>
</comment>
<dbReference type="InterPro" id="IPR055559">
    <property type="entry name" value="CYPRO4_DUF7135"/>
</dbReference>